<name>A0A1H6PIT5_YARLL</name>
<evidence type="ECO:0000256" key="5">
    <source>
        <dbReference type="SAM" id="MobiDB-lite"/>
    </source>
</evidence>
<feature type="compositionally biased region" description="Basic and acidic residues" evidence="5">
    <location>
        <begin position="294"/>
        <end position="308"/>
    </location>
</feature>
<feature type="region of interest" description="Disordered" evidence="5">
    <location>
        <begin position="1"/>
        <end position="107"/>
    </location>
</feature>
<dbReference type="InterPro" id="IPR013881">
    <property type="entry name" value="Pre-mRNA_splic_Prp3_dom"/>
</dbReference>
<dbReference type="GO" id="GO:0046540">
    <property type="term" value="C:U4/U6 x U5 tri-snRNP complex"/>
    <property type="evidence" value="ECO:0007669"/>
    <property type="project" value="InterPro"/>
</dbReference>
<reference evidence="9 11" key="2">
    <citation type="submission" date="2018-07" db="EMBL/GenBank/DDBJ databases">
        <title>Draft Genome Assemblies for Five Robust Yarrowia lipolytica Strains Exhibiting High Lipid Production and Pentose Sugar Utilization and Sugar Alcohol Secretion from Undetoxified Lignocellulosic Biomass Hydrolysates.</title>
        <authorList>
            <consortium name="DOE Joint Genome Institute"/>
            <person name="Walker C."/>
            <person name="Ryu S."/>
            <person name="Na H."/>
            <person name="Zane M."/>
            <person name="LaButti K."/>
            <person name="Lipzen A."/>
            <person name="Haridas S."/>
            <person name="Barry K."/>
            <person name="Grigoriev I.V."/>
            <person name="Quarterman J."/>
            <person name="Slininger P."/>
            <person name="Dien B."/>
            <person name="Trinh C.T."/>
        </authorList>
    </citation>
    <scope>NUCLEOTIDE SEQUENCE [LARGE SCALE GENOMIC DNA]</scope>
    <source>
        <strain evidence="9 11">YB392</strain>
    </source>
</reference>
<gene>
    <name evidence="9" type="ORF">B0I71DRAFT_28440</name>
    <name evidence="8" type="ORF">YALI1_B07675g</name>
</gene>
<dbReference type="Pfam" id="PF08572">
    <property type="entry name" value="PRP3"/>
    <property type="match status" value="1"/>
</dbReference>
<feature type="domain" description="Small nuclear ribonucleoprotein Prp3 C-terminal" evidence="6">
    <location>
        <begin position="387"/>
        <end position="513"/>
    </location>
</feature>
<dbReference type="VEuPathDB" id="FungiDB:YALI1_B07675g"/>
<feature type="compositionally biased region" description="Basic and acidic residues" evidence="5">
    <location>
        <begin position="67"/>
        <end position="106"/>
    </location>
</feature>
<reference evidence="8 10" key="1">
    <citation type="journal article" date="2016" name="PLoS ONE">
        <title>Sequence Assembly of Yarrowia lipolytica Strain W29/CLIB89 Shows Transposable Element Diversity.</title>
        <authorList>
            <person name="Magnan C."/>
            <person name="Yu J."/>
            <person name="Chang I."/>
            <person name="Jahn E."/>
            <person name="Kanomata Y."/>
            <person name="Wu J."/>
            <person name="Zeller M."/>
            <person name="Oakes M."/>
            <person name="Baldi P."/>
            <person name="Sandmeyer S."/>
        </authorList>
    </citation>
    <scope>NUCLEOTIDE SEQUENCE [LARGE SCALE GENOMIC DNA]</scope>
    <source>
        <strain evidence="8">CLIB89</strain>
        <strain evidence="10">CLIB89(W29)</strain>
    </source>
</reference>
<evidence type="ECO:0000259" key="6">
    <source>
        <dbReference type="Pfam" id="PF06544"/>
    </source>
</evidence>
<dbReference type="PANTHER" id="PTHR14212:SF0">
    <property type="entry name" value="U4_U6 SMALL NUCLEAR RIBONUCLEOPROTEIN PRP3"/>
    <property type="match status" value="1"/>
</dbReference>
<dbReference type="EMBL" id="CP017554">
    <property type="protein sequence ID" value="AOW01278.1"/>
    <property type="molecule type" value="Genomic_DNA"/>
</dbReference>
<feature type="compositionally biased region" description="Basic and acidic residues" evidence="5">
    <location>
        <begin position="45"/>
        <end position="61"/>
    </location>
</feature>
<evidence type="ECO:0000259" key="7">
    <source>
        <dbReference type="Pfam" id="PF08572"/>
    </source>
</evidence>
<feature type="region of interest" description="Disordered" evidence="5">
    <location>
        <begin position="349"/>
        <end position="377"/>
    </location>
</feature>
<organism evidence="8 10">
    <name type="scientific">Yarrowia lipolytica</name>
    <name type="common">Candida lipolytica</name>
    <dbReference type="NCBI Taxonomy" id="4952"/>
    <lineage>
        <taxon>Eukaryota</taxon>
        <taxon>Fungi</taxon>
        <taxon>Dikarya</taxon>
        <taxon>Ascomycota</taxon>
        <taxon>Saccharomycotina</taxon>
        <taxon>Dipodascomycetes</taxon>
        <taxon>Dipodascales</taxon>
        <taxon>Dipodascales incertae sedis</taxon>
        <taxon>Yarrowia</taxon>
    </lineage>
</organism>
<feature type="domain" description="Pre-mRNA-splicing factor 3" evidence="7">
    <location>
        <begin position="152"/>
        <end position="362"/>
    </location>
</feature>
<sequence>MTGRKHGLNEGDDKTVKRAKTDSESIEAKRASINARIANLKAKQAAKETGKKDTTDKKDPKSSVADRLARIKERTAELQRKKLEKEKEKEKEKSKEHEKKLPDRQAKKPYVAPVIGLDQEVHPLLLQIKEEQELKKINPYLDTSAVSAKTDEFFDPQVDLPRARRPRALQFNAPGKFIAQAEELRYEAKMEAMRQQMEAEAEAKRAKREIGISVDERKYKVQAPPEVEWWDMPYVQTDEGFQGELKTDAELEQLVTCYIQHPVMIKAPWEAHLPQGPLPLHLTKREQKRIRKQARAEKHKDQQDRIRLGLDPAPPPKVKLTNLISVLSSDSIKDPTSVEMRVRREVEARRLQHEQDNQERKLSREERAQKIADKAERDKQTKGVFTAVFRVESLADDQHRYKVNVNARQLHLTGITLLNPDFNLVVVEGAPKDVLRYKKLMMRRIQWTEAAPIREQDEGVKELPDLSRNKCTLVWEGQLLEQHFKKWTTENTEDQVSAVDLLKRNKVENYWIAAKGVDK</sequence>
<evidence type="ECO:0000313" key="9">
    <source>
        <dbReference type="EMBL" id="RDW26887.1"/>
    </source>
</evidence>
<evidence type="ECO:0000256" key="4">
    <source>
        <dbReference type="ARBA" id="ARBA00023242"/>
    </source>
</evidence>
<evidence type="ECO:0000313" key="10">
    <source>
        <dbReference type="Proteomes" id="UP000182444"/>
    </source>
</evidence>
<comment type="subcellular location">
    <subcellularLocation>
        <location evidence="1">Nucleus</location>
    </subcellularLocation>
</comment>
<dbReference type="RefSeq" id="XP_500537.1">
    <property type="nucleotide sequence ID" value="XM_500537.1"/>
</dbReference>
<evidence type="ECO:0000256" key="3">
    <source>
        <dbReference type="ARBA" id="ARBA00023187"/>
    </source>
</evidence>
<dbReference type="EMBL" id="KZ858972">
    <property type="protein sequence ID" value="RDW26887.1"/>
    <property type="molecule type" value="Genomic_DNA"/>
</dbReference>
<dbReference type="GeneID" id="2907450"/>
<dbReference type="AlphaFoldDB" id="A0A1H6PIT5"/>
<dbReference type="OMA" id="CVMHPRF"/>
<dbReference type="eggNOG" id="KOG2769">
    <property type="taxonomic scope" value="Eukaryota"/>
</dbReference>
<dbReference type="PANTHER" id="PTHR14212">
    <property type="entry name" value="U4/U6-ASSOCIATED RNA SPLICING FACTOR-RELATED"/>
    <property type="match status" value="1"/>
</dbReference>
<dbReference type="GO" id="GO:0000398">
    <property type="term" value="P:mRNA splicing, via spliceosome"/>
    <property type="evidence" value="ECO:0007669"/>
    <property type="project" value="InterPro"/>
</dbReference>
<evidence type="ECO:0000256" key="2">
    <source>
        <dbReference type="ARBA" id="ARBA00022664"/>
    </source>
</evidence>
<dbReference type="OrthoDB" id="10264544at2759"/>
<dbReference type="InterPro" id="IPR027104">
    <property type="entry name" value="Prp3"/>
</dbReference>
<dbReference type="KEGG" id="yli:2907450"/>
<dbReference type="VEuPathDB" id="FungiDB:YALI0_B05632g"/>
<accession>A0A1H6PIT5</accession>
<evidence type="ECO:0000313" key="11">
    <source>
        <dbReference type="Proteomes" id="UP000256601"/>
    </source>
</evidence>
<dbReference type="CDD" id="cd24162">
    <property type="entry name" value="Prp3_C"/>
    <property type="match status" value="1"/>
</dbReference>
<keyword evidence="4" id="KW-0539">Nucleus</keyword>
<evidence type="ECO:0000313" key="8">
    <source>
        <dbReference type="EMBL" id="AOW01278.1"/>
    </source>
</evidence>
<proteinExistence type="predicted"/>
<dbReference type="Pfam" id="PF06544">
    <property type="entry name" value="Prp3_C"/>
    <property type="match status" value="1"/>
</dbReference>
<protein>
    <submittedName>
        <fullName evidence="9">Pre-mRNA processing factor 3-domain-containing protein</fullName>
    </submittedName>
</protein>
<evidence type="ECO:0000256" key="1">
    <source>
        <dbReference type="ARBA" id="ARBA00004123"/>
    </source>
</evidence>
<keyword evidence="2" id="KW-0507">mRNA processing</keyword>
<dbReference type="Proteomes" id="UP000182444">
    <property type="component" value="Chromosome 1B"/>
</dbReference>
<dbReference type="InterPro" id="IPR010541">
    <property type="entry name" value="Prp3_C"/>
</dbReference>
<keyword evidence="3" id="KW-0508">mRNA splicing</keyword>
<dbReference type="Proteomes" id="UP000256601">
    <property type="component" value="Unassembled WGS sequence"/>
</dbReference>
<feature type="region of interest" description="Disordered" evidence="5">
    <location>
        <begin position="292"/>
        <end position="314"/>
    </location>
</feature>
<feature type="compositionally biased region" description="Basic and acidic residues" evidence="5">
    <location>
        <begin position="7"/>
        <end position="30"/>
    </location>
</feature>